<accession>A0A558BPJ0</accession>
<dbReference type="OrthoDB" id="886106at2"/>
<comment type="caution">
    <text evidence="1">The sequence shown here is derived from an EMBL/GenBank/DDBJ whole genome shotgun (WGS) entry which is preliminary data.</text>
</comment>
<proteinExistence type="predicted"/>
<organism evidence="1 2">
    <name type="scientific">Hymenobacter setariae</name>
    <dbReference type="NCBI Taxonomy" id="2594794"/>
    <lineage>
        <taxon>Bacteria</taxon>
        <taxon>Pseudomonadati</taxon>
        <taxon>Bacteroidota</taxon>
        <taxon>Cytophagia</taxon>
        <taxon>Cytophagales</taxon>
        <taxon>Hymenobacteraceae</taxon>
        <taxon>Hymenobacter</taxon>
    </lineage>
</organism>
<sequence length="99" mass="11076">MPDLRAEITSATTAYFAQANHLTLTATDLYDWLATLPTARRERVLHTGFATSRAEPDFLRYCLELRGYSMRSFLAEELSVAAYALWAAHGEHASDLAPQ</sequence>
<dbReference type="Proteomes" id="UP000317624">
    <property type="component" value="Unassembled WGS sequence"/>
</dbReference>
<keyword evidence="2" id="KW-1185">Reference proteome</keyword>
<protein>
    <submittedName>
        <fullName evidence="1">Uncharacterized protein</fullName>
    </submittedName>
</protein>
<dbReference type="EMBL" id="VMRJ01000005">
    <property type="protein sequence ID" value="TVT38383.1"/>
    <property type="molecule type" value="Genomic_DNA"/>
</dbReference>
<gene>
    <name evidence="1" type="ORF">FNT36_19500</name>
</gene>
<dbReference type="AlphaFoldDB" id="A0A558BPJ0"/>
<name>A0A558BPJ0_9BACT</name>
<evidence type="ECO:0000313" key="2">
    <source>
        <dbReference type="Proteomes" id="UP000317624"/>
    </source>
</evidence>
<evidence type="ECO:0000313" key="1">
    <source>
        <dbReference type="EMBL" id="TVT38383.1"/>
    </source>
</evidence>
<reference evidence="1 2" key="1">
    <citation type="submission" date="2019-07" db="EMBL/GenBank/DDBJ databases">
        <title>Hymenobacter sp. straun FUR1 Genome sequencing and assembly.</title>
        <authorList>
            <person name="Chhetri G."/>
        </authorList>
    </citation>
    <scope>NUCLEOTIDE SEQUENCE [LARGE SCALE GENOMIC DNA]</scope>
    <source>
        <strain evidence="1 2">Fur1</strain>
    </source>
</reference>